<evidence type="ECO:0000313" key="2">
    <source>
        <dbReference type="Proteomes" id="UP000198762"/>
    </source>
</evidence>
<organism evidence="1 2">
    <name type="scientific">Marinobacter segnicrescens</name>
    <dbReference type="NCBI Taxonomy" id="430453"/>
    <lineage>
        <taxon>Bacteria</taxon>
        <taxon>Pseudomonadati</taxon>
        <taxon>Pseudomonadota</taxon>
        <taxon>Gammaproteobacteria</taxon>
        <taxon>Pseudomonadales</taxon>
        <taxon>Marinobacteraceae</taxon>
        <taxon>Marinobacter</taxon>
    </lineage>
</organism>
<gene>
    <name evidence="1" type="ORF">SAMN04487962_102191</name>
</gene>
<evidence type="ECO:0000313" key="1">
    <source>
        <dbReference type="EMBL" id="SES88692.1"/>
    </source>
</evidence>
<dbReference type="RefSeq" id="WP_091848874.1">
    <property type="nucleotide sequence ID" value="NZ_FOHZ01000002.1"/>
</dbReference>
<dbReference type="InterPro" id="IPR046199">
    <property type="entry name" value="DUF6231"/>
</dbReference>
<dbReference type="AlphaFoldDB" id="A0A1I0A651"/>
<keyword evidence="2" id="KW-1185">Reference proteome</keyword>
<dbReference type="Pfam" id="PF19742">
    <property type="entry name" value="DUF6231"/>
    <property type="match status" value="1"/>
</dbReference>
<protein>
    <submittedName>
        <fullName evidence="1">Uncharacterized protein</fullName>
    </submittedName>
</protein>
<sequence>MNTQAIFESVIRDARPSTLLVTGGAAEAAARGWQSSASDVRIHVLDTGQGELAGPGAEPHDLALVADTLESMDRTTGTQLLGQLRNLGNRQIAVLVSNTSEWRLTDLVALGFTRQAGGDGRSSHSLYTYNIDTYNHKRDWNNPKYWANPEMWDKARW</sequence>
<accession>A0A1I0A651</accession>
<dbReference type="OrthoDB" id="5609094at2"/>
<reference evidence="2" key="1">
    <citation type="submission" date="2016-10" db="EMBL/GenBank/DDBJ databases">
        <authorList>
            <person name="Varghese N."/>
            <person name="Submissions S."/>
        </authorList>
    </citation>
    <scope>NUCLEOTIDE SEQUENCE [LARGE SCALE GENOMIC DNA]</scope>
    <source>
        <strain evidence="2">CGMCC 1.6489</strain>
    </source>
</reference>
<proteinExistence type="predicted"/>
<name>A0A1I0A651_9GAMM</name>
<dbReference type="EMBL" id="FOHZ01000002">
    <property type="protein sequence ID" value="SES88692.1"/>
    <property type="molecule type" value="Genomic_DNA"/>
</dbReference>
<dbReference type="Proteomes" id="UP000198762">
    <property type="component" value="Unassembled WGS sequence"/>
</dbReference>
<dbReference type="STRING" id="430453.SAMN04487962_102191"/>